<comment type="caution">
    <text evidence="2">The sequence shown here is derived from an EMBL/GenBank/DDBJ whole genome shotgun (WGS) entry which is preliminary data.</text>
</comment>
<dbReference type="SUPFAM" id="SSF52096">
    <property type="entry name" value="ClpP/crotonase"/>
    <property type="match status" value="1"/>
</dbReference>
<organism evidence="2 3">
    <name type="scientific">Microbacterium soli</name>
    <dbReference type="NCBI Taxonomy" id="446075"/>
    <lineage>
        <taxon>Bacteria</taxon>
        <taxon>Bacillati</taxon>
        <taxon>Actinomycetota</taxon>
        <taxon>Actinomycetes</taxon>
        <taxon>Micrococcales</taxon>
        <taxon>Microbacteriaceae</taxon>
        <taxon>Microbacterium</taxon>
    </lineage>
</organism>
<evidence type="ECO:0000256" key="1">
    <source>
        <dbReference type="SAM" id="MobiDB-lite"/>
    </source>
</evidence>
<keyword evidence="3" id="KW-1185">Reference proteome</keyword>
<dbReference type="EMBL" id="BAABCP010000001">
    <property type="protein sequence ID" value="GAA3933351.1"/>
    <property type="molecule type" value="Genomic_DNA"/>
</dbReference>
<gene>
    <name evidence="2" type="ORF">GCM10022383_09890</name>
</gene>
<dbReference type="InterPro" id="IPR001753">
    <property type="entry name" value="Enoyl-CoA_hydra/iso"/>
</dbReference>
<dbReference type="Proteomes" id="UP001501591">
    <property type="component" value="Unassembled WGS sequence"/>
</dbReference>
<reference evidence="3" key="1">
    <citation type="journal article" date="2019" name="Int. J. Syst. Evol. Microbiol.">
        <title>The Global Catalogue of Microorganisms (GCM) 10K type strain sequencing project: providing services to taxonomists for standard genome sequencing and annotation.</title>
        <authorList>
            <consortium name="The Broad Institute Genomics Platform"/>
            <consortium name="The Broad Institute Genome Sequencing Center for Infectious Disease"/>
            <person name="Wu L."/>
            <person name="Ma J."/>
        </authorList>
    </citation>
    <scope>NUCLEOTIDE SEQUENCE [LARGE SCALE GENOMIC DNA]</scope>
    <source>
        <strain evidence="3">JCM 17024</strain>
    </source>
</reference>
<proteinExistence type="predicted"/>
<name>A0ABP7N2R7_9MICO</name>
<evidence type="ECO:0000313" key="2">
    <source>
        <dbReference type="EMBL" id="GAA3933351.1"/>
    </source>
</evidence>
<dbReference type="PANTHER" id="PTHR11941">
    <property type="entry name" value="ENOYL-COA HYDRATASE-RELATED"/>
    <property type="match status" value="1"/>
</dbReference>
<feature type="region of interest" description="Disordered" evidence="1">
    <location>
        <begin position="265"/>
        <end position="290"/>
    </location>
</feature>
<accession>A0ABP7N2R7</accession>
<feature type="compositionally biased region" description="Basic and acidic residues" evidence="1">
    <location>
        <begin position="275"/>
        <end position="290"/>
    </location>
</feature>
<dbReference type="InterPro" id="IPR029045">
    <property type="entry name" value="ClpP/crotonase-like_dom_sf"/>
</dbReference>
<evidence type="ECO:0000313" key="3">
    <source>
        <dbReference type="Proteomes" id="UP001501591"/>
    </source>
</evidence>
<dbReference type="Gene3D" id="3.90.226.10">
    <property type="entry name" value="2-enoyl-CoA Hydratase, Chain A, domain 1"/>
    <property type="match status" value="1"/>
</dbReference>
<sequence length="290" mass="30203">MRERDGVTGRERAPRTSGATVIELDVRDDGVGVLTLNGPPLNLITREATRQLLEATARVAEDPRVRVLVITGAGDRAFCAGADVTEFADVRAEVVERKLRRENEAMTAIEGLPIPTIAAIGGVCLGGGAELALACDLRVADAGAVIGFPEVGLGVFPGSGGVFRLPRVVGLGRALDLLYSGRRISADEALRIGLVTEVTAPGAALQRALERGAALASGPALALRLIKSGARDSLTQTTAQAVDASLADSARVFTGPDIEEGLAAFAQKRPPRFTAPREIEARPAKEEGLS</sequence>
<protein>
    <submittedName>
        <fullName evidence="2">Enoyl-CoA hydratase</fullName>
    </submittedName>
</protein>
<dbReference type="CDD" id="cd06558">
    <property type="entry name" value="crotonase-like"/>
    <property type="match status" value="1"/>
</dbReference>
<dbReference type="Pfam" id="PF00378">
    <property type="entry name" value="ECH_1"/>
    <property type="match status" value="1"/>
</dbReference>
<dbReference type="PANTHER" id="PTHR11941:SF54">
    <property type="entry name" value="ENOYL-COA HYDRATASE, MITOCHONDRIAL"/>
    <property type="match status" value="1"/>
</dbReference>